<organism evidence="1 2">
    <name type="scientific">Phlebia brevispora</name>
    <dbReference type="NCBI Taxonomy" id="194682"/>
    <lineage>
        <taxon>Eukaryota</taxon>
        <taxon>Fungi</taxon>
        <taxon>Dikarya</taxon>
        <taxon>Basidiomycota</taxon>
        <taxon>Agaricomycotina</taxon>
        <taxon>Agaricomycetes</taxon>
        <taxon>Polyporales</taxon>
        <taxon>Meruliaceae</taxon>
        <taxon>Phlebia</taxon>
    </lineage>
</organism>
<sequence length="999" mass="108966">MSQWNATALVVDDRDLSIHYSSGWQQVTDPSGSGDYLLTGSGAGSAGMTASFSFNGTGVEVYGPLGSGYGQPSALFTVDNSNNATFTAPSPQPGSYTSGNLFYRSPPLPDGVHELVITNLNGTSPNVFWLDYILYTPSTLTSQSIGSISFLPSTSLPSALSISLAPSTFSRPSTPSTAVSQCSLSTVESGFSSIDSVSSPLLGQSTIATPHTSPLQDLTSTMSLSAAAITADAAAAAPSSTKRISAGVIAGSVIAGVAFIALVTLLVWFCRKKMERKASNQQSASQSGSLPVSRDPFRRITRYSQYSDTMPYRPPSTTEESYTSPVPSSSHAHDALISVHLSPLPSPHYPDSLGSYWGASGDGSRSSFRLQGTASPANSLTALYVNGQAQASQGHTTRAIHDSRQLYFYYRQTPTPLCIANRWYLACWWTPGYLPLIPQIDEFGCDRLTYSSWWKRRTCPTHLQSTKRAGHAYATRVLNGTHASFNLSQTFMLPFIPRKVAKSLKSKATSSLNVHNITEFSSNSASSSAVPPIQPATTGAVQNVKGKARDTQDVAPPYDDYAALLLLSLTAYALWANPDLRMTIETSDEGYIPLSYLVSESPCFEDADSAPLESALVKAIRMHASGLLDVRMLMSEPLRAAWYGRRAGSGDAGGYEIRLNEHEEVLRSTQKGSRKEWDAKTLYIENIPPQYRSIPGIYHLVLSLLPKRSRQAFRIQHISLPRHHQDKPDDRPKCKGFALVTFADTEDLSDLLKDWPWRQERRGSMLGTKEPRSSENSEAVKFGFKVLAKSQWEKLNEEYLAYRQRLLEEIAGEEESATKLLPVPEPIATSSEVAPTRRVSEPPSVNPDASYPQNCLVFVRNVHPETNKTTLRKLFSQAFQTSRAEVSTEAVDYVDFNKGMNTCFLRLASPPLTQSLISYFSERPIAQLESLDGAGCTPPAGGKAISMELVIGERESLYWGKVPEKVRRQAVAKASMGTDPQAAEPSAAEGERKRKRRRG</sequence>
<keyword evidence="2" id="KW-1185">Reference proteome</keyword>
<comment type="caution">
    <text evidence="1">The sequence shown here is derived from an EMBL/GenBank/DDBJ whole genome shotgun (WGS) entry which is preliminary data.</text>
</comment>
<dbReference type="EMBL" id="JANHOG010000203">
    <property type="protein sequence ID" value="KAJ3556880.1"/>
    <property type="molecule type" value="Genomic_DNA"/>
</dbReference>
<reference evidence="1" key="1">
    <citation type="submission" date="2022-07" db="EMBL/GenBank/DDBJ databases">
        <title>Genome Sequence of Phlebia brevispora.</title>
        <authorList>
            <person name="Buettner E."/>
        </authorList>
    </citation>
    <scope>NUCLEOTIDE SEQUENCE</scope>
    <source>
        <strain evidence="1">MPL23</strain>
    </source>
</reference>
<name>A0ACC1TAJ2_9APHY</name>
<evidence type="ECO:0000313" key="1">
    <source>
        <dbReference type="EMBL" id="KAJ3556880.1"/>
    </source>
</evidence>
<gene>
    <name evidence="1" type="ORF">NM688_g1782</name>
</gene>
<evidence type="ECO:0000313" key="2">
    <source>
        <dbReference type="Proteomes" id="UP001148662"/>
    </source>
</evidence>
<protein>
    <submittedName>
        <fullName evidence="1">Uncharacterized protein</fullName>
    </submittedName>
</protein>
<accession>A0ACC1TAJ2</accession>
<dbReference type="Proteomes" id="UP001148662">
    <property type="component" value="Unassembled WGS sequence"/>
</dbReference>
<proteinExistence type="predicted"/>